<evidence type="ECO:0000313" key="2">
    <source>
        <dbReference type="Proteomes" id="UP000384372"/>
    </source>
</evidence>
<organism evidence="1 2">
    <name type="scientific">Segatella copri</name>
    <dbReference type="NCBI Taxonomy" id="165179"/>
    <lineage>
        <taxon>Bacteria</taxon>
        <taxon>Pseudomonadati</taxon>
        <taxon>Bacteroidota</taxon>
        <taxon>Bacteroidia</taxon>
        <taxon>Bacteroidales</taxon>
        <taxon>Prevotellaceae</taxon>
        <taxon>Segatella</taxon>
    </lineage>
</organism>
<sequence>METKIMRVVQQGDVLTVQSPKSEGGMLKKRNIILREMGGKFENSYAAVMLGTTAELSFGNHELVVASLRFQVREYNGQMYQDIVVADIDSVKK</sequence>
<evidence type="ECO:0000313" key="1">
    <source>
        <dbReference type="EMBL" id="MQP12449.1"/>
    </source>
</evidence>
<dbReference type="RefSeq" id="WP_158464055.1">
    <property type="nucleotide sequence ID" value="NZ_VZAD01000082.1"/>
</dbReference>
<protein>
    <recommendedName>
        <fullName evidence="3">DUF3127 domain-containing protein</fullName>
    </recommendedName>
</protein>
<comment type="caution">
    <text evidence="1">The sequence shown here is derived from an EMBL/GenBank/DDBJ whole genome shotgun (WGS) entry which is preliminary data.</text>
</comment>
<dbReference type="Proteomes" id="UP000384372">
    <property type="component" value="Unassembled WGS sequence"/>
</dbReference>
<dbReference type="EMBL" id="VZAD01000082">
    <property type="protein sequence ID" value="MQP12449.1"/>
    <property type="molecule type" value="Genomic_DNA"/>
</dbReference>
<reference evidence="1 2" key="1">
    <citation type="submission" date="2019-09" db="EMBL/GenBank/DDBJ databases">
        <title>Distinct polysaccharide growth profiles of human intestinal Prevotella copri isolates.</title>
        <authorList>
            <person name="Fehlner-Peach H."/>
            <person name="Magnabosco C."/>
            <person name="Raghavan V."/>
            <person name="Scher J.U."/>
            <person name="Tett A."/>
            <person name="Cox L.M."/>
            <person name="Gottsegen C."/>
            <person name="Watters A."/>
            <person name="Wiltshire- Gordon J.D."/>
            <person name="Segata N."/>
            <person name="Bonneau R."/>
            <person name="Littman D.R."/>
        </authorList>
    </citation>
    <scope>NUCLEOTIDE SEQUENCE [LARGE SCALE GENOMIC DNA]</scope>
    <source>
        <strain evidence="2">iAQ1173</strain>
    </source>
</reference>
<keyword evidence="2" id="KW-1185">Reference proteome</keyword>
<accession>A0A6A7WD98</accession>
<name>A0A6A7WD98_9BACT</name>
<gene>
    <name evidence="1" type="ORF">F7D20_10900</name>
</gene>
<evidence type="ECO:0008006" key="3">
    <source>
        <dbReference type="Google" id="ProtNLM"/>
    </source>
</evidence>
<proteinExistence type="predicted"/>
<dbReference type="AlphaFoldDB" id="A0A6A7WD98"/>
<dbReference type="OrthoDB" id="1077749at2"/>